<dbReference type="PANTHER" id="PTHR35675:SF1">
    <property type="entry name" value="RIKEN CDNA 2810459M11 GENE"/>
    <property type="match status" value="1"/>
</dbReference>
<reference evidence="3" key="2">
    <citation type="submission" date="2025-09" db="UniProtKB">
        <authorList>
            <consortium name="Ensembl"/>
        </authorList>
    </citation>
    <scope>IDENTIFICATION</scope>
</reference>
<evidence type="ECO:0000313" key="3">
    <source>
        <dbReference type="Ensembl" id="ENSSDUP00000006945.1"/>
    </source>
</evidence>
<evidence type="ECO:0000256" key="2">
    <source>
        <dbReference type="SAM" id="Phobius"/>
    </source>
</evidence>
<keyword evidence="2" id="KW-0812">Transmembrane</keyword>
<reference evidence="3" key="1">
    <citation type="submission" date="2025-08" db="UniProtKB">
        <authorList>
            <consortium name="Ensembl"/>
        </authorList>
    </citation>
    <scope>IDENTIFICATION</scope>
</reference>
<accession>A0A3B4TM73</accession>
<proteinExistence type="predicted"/>
<dbReference type="Ensembl" id="ENSSDUT00000007077.1">
    <property type="protein sequence ID" value="ENSSDUP00000006945.1"/>
    <property type="gene ID" value="ENSSDUG00000005120.1"/>
</dbReference>
<dbReference type="AlphaFoldDB" id="A0A3B4TM73"/>
<dbReference type="GeneTree" id="ENSGT00390000003006"/>
<keyword evidence="2" id="KW-0472">Membrane</keyword>
<feature type="region of interest" description="Disordered" evidence="1">
    <location>
        <begin position="49"/>
        <end position="68"/>
    </location>
</feature>
<dbReference type="PANTHER" id="PTHR35675">
    <property type="entry name" value="HYPOTHETICAL PROTEIN LOC100362216"/>
    <property type="match status" value="1"/>
</dbReference>
<dbReference type="STRING" id="41447.ENSSDUP00000006945"/>
<name>A0A3B4TM73_SERDU</name>
<feature type="compositionally biased region" description="Basic and acidic residues" evidence="1">
    <location>
        <begin position="51"/>
        <end position="60"/>
    </location>
</feature>
<evidence type="ECO:0000256" key="1">
    <source>
        <dbReference type="SAM" id="MobiDB-lite"/>
    </source>
</evidence>
<protein>
    <submittedName>
        <fullName evidence="3">Uncharacterized protein</fullName>
    </submittedName>
</protein>
<keyword evidence="4" id="KW-1185">Reference proteome</keyword>
<feature type="transmembrane region" description="Helical" evidence="2">
    <location>
        <begin position="246"/>
        <end position="264"/>
    </location>
</feature>
<evidence type="ECO:0000313" key="4">
    <source>
        <dbReference type="Proteomes" id="UP000261420"/>
    </source>
</evidence>
<keyword evidence="2" id="KW-1133">Transmembrane helix</keyword>
<organism evidence="3 4">
    <name type="scientific">Seriola dumerili</name>
    <name type="common">Greater amberjack</name>
    <name type="synonym">Caranx dumerili</name>
    <dbReference type="NCBI Taxonomy" id="41447"/>
    <lineage>
        <taxon>Eukaryota</taxon>
        <taxon>Metazoa</taxon>
        <taxon>Chordata</taxon>
        <taxon>Craniata</taxon>
        <taxon>Vertebrata</taxon>
        <taxon>Euteleostomi</taxon>
        <taxon>Actinopterygii</taxon>
        <taxon>Neopterygii</taxon>
        <taxon>Teleostei</taxon>
        <taxon>Neoteleostei</taxon>
        <taxon>Acanthomorphata</taxon>
        <taxon>Carangaria</taxon>
        <taxon>Carangiformes</taxon>
        <taxon>Carangidae</taxon>
        <taxon>Seriola</taxon>
    </lineage>
</organism>
<dbReference type="Proteomes" id="UP000261420">
    <property type="component" value="Unplaced"/>
</dbReference>
<sequence length="267" mass="30678">MEDPESLEDTLPEEEREFQRIIALIGGKERIYLVSDALRPKGLDLRACPLGEDRQKEKRPTHNGNAQRTATRRANIYSIKRAIDSPIIIFIFRQTFVSKDSNEVCLKEILKDVKARTKRATIARPALIGLIRARQESAETHQCVQLLESLIRSVFYKHPPEAIWAGCFIPKTEDKILSIKQNTCRVIHSSQTADNTGDRGNPLFWPFQCLFWPQRRGAGGQANNSAITRQRGSCTHHPKAGFFSRFFSFLFFSFLFSFLFFQFYTTT</sequence>
<dbReference type="OMA" id="VGCFIPK"/>